<comment type="caution">
    <text evidence="1">The sequence shown here is derived from an EMBL/GenBank/DDBJ whole genome shotgun (WGS) entry which is preliminary data.</text>
</comment>
<evidence type="ECO:0000313" key="2">
    <source>
        <dbReference type="Proteomes" id="UP000179524"/>
    </source>
</evidence>
<proteinExistence type="predicted"/>
<organism evidence="1 2">
    <name type="scientific">Anaerobacillus alkalilacustris</name>
    <dbReference type="NCBI Taxonomy" id="393763"/>
    <lineage>
        <taxon>Bacteria</taxon>
        <taxon>Bacillati</taxon>
        <taxon>Bacillota</taxon>
        <taxon>Bacilli</taxon>
        <taxon>Bacillales</taxon>
        <taxon>Bacillaceae</taxon>
        <taxon>Anaerobacillus</taxon>
    </lineage>
</organism>
<dbReference type="AlphaFoldDB" id="A0A1S2LS17"/>
<reference evidence="1 2" key="1">
    <citation type="submission" date="2016-10" db="EMBL/GenBank/DDBJ databases">
        <title>Draft genome sequences of four alkaliphilic bacteria belonging to the Anaerobacillus genus.</title>
        <authorList>
            <person name="Bassil N.M."/>
            <person name="Lloyd J.R."/>
        </authorList>
    </citation>
    <scope>NUCLEOTIDE SEQUENCE [LARGE SCALE GENOMIC DNA]</scope>
    <source>
        <strain evidence="1 2">DSM 18345</strain>
    </source>
</reference>
<sequence length="168" mass="19350">MRPNELIKKVNTEKLNLREFSESLGFSSGTIINRLHDFGYGNDESGQWSYLGNPEDEPVDLDITKKGRLLRHKSNINSNRVVGIKTNAEGKLDLFAAIMRMPQSEFLSRAYKTDREIDERFSRLCSKARLNKNLLHSLAIYEFVTKYEPYIETLVGDKEESVSKSEKE</sequence>
<name>A0A1S2LS17_9BACI</name>
<accession>A0A1S2LS17</accession>
<dbReference type="EMBL" id="MLQR01000015">
    <property type="protein sequence ID" value="OIJ14923.1"/>
    <property type="molecule type" value="Genomic_DNA"/>
</dbReference>
<evidence type="ECO:0000313" key="1">
    <source>
        <dbReference type="EMBL" id="OIJ14923.1"/>
    </source>
</evidence>
<dbReference type="RefSeq" id="WP_071308891.1">
    <property type="nucleotide sequence ID" value="NZ_MLQR01000015.1"/>
</dbReference>
<protein>
    <submittedName>
        <fullName evidence="1">Uncharacterized protein</fullName>
    </submittedName>
</protein>
<gene>
    <name evidence="1" type="ORF">BKP37_06985</name>
</gene>
<keyword evidence="2" id="KW-1185">Reference proteome</keyword>
<dbReference type="Proteomes" id="UP000179524">
    <property type="component" value="Unassembled WGS sequence"/>
</dbReference>
<dbReference type="OrthoDB" id="9802848at2"/>